<feature type="compositionally biased region" description="Acidic residues" evidence="3">
    <location>
        <begin position="2393"/>
        <end position="2412"/>
    </location>
</feature>
<dbReference type="InterPro" id="IPR011049">
    <property type="entry name" value="Serralysin-like_metalloprot_C"/>
</dbReference>
<dbReference type="InterPro" id="IPR018247">
    <property type="entry name" value="EF_Hand_1_Ca_BS"/>
</dbReference>
<dbReference type="Gene3D" id="2.150.10.10">
    <property type="entry name" value="Serralysin-like metalloprotease, C-terminal"/>
    <property type="match status" value="19"/>
</dbReference>
<evidence type="ECO:0000313" key="5">
    <source>
        <dbReference type="Proteomes" id="UP000269154"/>
    </source>
</evidence>
<feature type="compositionally biased region" description="Basic and acidic residues" evidence="3">
    <location>
        <begin position="2346"/>
        <end position="2359"/>
    </location>
</feature>
<evidence type="ECO:0008006" key="6">
    <source>
        <dbReference type="Google" id="ProtNLM"/>
    </source>
</evidence>
<dbReference type="OrthoDB" id="468515at2"/>
<feature type="compositionally biased region" description="Acidic residues" evidence="3">
    <location>
        <begin position="1268"/>
        <end position="1282"/>
    </location>
</feature>
<keyword evidence="5" id="KW-1185">Reference proteome</keyword>
<feature type="compositionally biased region" description="Low complexity" evidence="3">
    <location>
        <begin position="2563"/>
        <end position="2575"/>
    </location>
</feature>
<dbReference type="EMBL" id="RCBY01000716">
    <property type="protein sequence ID" value="RQH10605.1"/>
    <property type="molecule type" value="Genomic_DNA"/>
</dbReference>
<feature type="region of interest" description="Disordered" evidence="3">
    <location>
        <begin position="2027"/>
        <end position="2191"/>
    </location>
</feature>
<dbReference type="GO" id="GO:0005576">
    <property type="term" value="C:extracellular region"/>
    <property type="evidence" value="ECO:0007669"/>
    <property type="project" value="UniProtKB-SubCell"/>
</dbReference>
<gene>
    <name evidence="4" type="ORF">D5R40_35285</name>
</gene>
<feature type="compositionally biased region" description="Acidic residues" evidence="3">
    <location>
        <begin position="2739"/>
        <end position="2933"/>
    </location>
</feature>
<dbReference type="SUPFAM" id="SSF48371">
    <property type="entry name" value="ARM repeat"/>
    <property type="match status" value="1"/>
</dbReference>
<dbReference type="GO" id="GO:0005509">
    <property type="term" value="F:calcium ion binding"/>
    <property type="evidence" value="ECO:0007669"/>
    <property type="project" value="InterPro"/>
</dbReference>
<feature type="compositionally biased region" description="Acidic residues" evidence="3">
    <location>
        <begin position="1220"/>
        <end position="1232"/>
    </location>
</feature>
<evidence type="ECO:0000256" key="2">
    <source>
        <dbReference type="ARBA" id="ARBA00022525"/>
    </source>
</evidence>
<feature type="region of interest" description="Disordered" evidence="3">
    <location>
        <begin position="1143"/>
        <end position="1302"/>
    </location>
</feature>
<feature type="compositionally biased region" description="Gly residues" evidence="3">
    <location>
        <begin position="2218"/>
        <end position="2228"/>
    </location>
</feature>
<name>A0A3N6N7B9_9CYAN</name>
<protein>
    <recommendedName>
        <fullName evidence="6">Calcium-binding protein</fullName>
    </recommendedName>
</protein>
<dbReference type="PRINTS" id="PR00313">
    <property type="entry name" value="CABNDNGRPT"/>
</dbReference>
<dbReference type="InterPro" id="IPR016024">
    <property type="entry name" value="ARM-type_fold"/>
</dbReference>
<comment type="subcellular location">
    <subcellularLocation>
        <location evidence="1">Secreted</location>
    </subcellularLocation>
</comment>
<feature type="compositionally biased region" description="Acidic residues" evidence="3">
    <location>
        <begin position="2540"/>
        <end position="2555"/>
    </location>
</feature>
<dbReference type="SUPFAM" id="SSF51120">
    <property type="entry name" value="beta-Roll"/>
    <property type="match status" value="12"/>
</dbReference>
<dbReference type="Pfam" id="PF00353">
    <property type="entry name" value="HemolysinCabind"/>
    <property type="match status" value="27"/>
</dbReference>
<feature type="compositionally biased region" description="Low complexity" evidence="3">
    <location>
        <begin position="1825"/>
        <end position="1839"/>
    </location>
</feature>
<dbReference type="PANTHER" id="PTHR38340:SF1">
    <property type="entry name" value="S-LAYER PROTEIN"/>
    <property type="match status" value="1"/>
</dbReference>
<feature type="compositionally biased region" description="Basic and acidic residues" evidence="3">
    <location>
        <begin position="2288"/>
        <end position="2302"/>
    </location>
</feature>
<proteinExistence type="predicted"/>
<dbReference type="InterPro" id="IPR001343">
    <property type="entry name" value="Hemolysn_Ca-bd"/>
</dbReference>
<feature type="region of interest" description="Disordered" evidence="3">
    <location>
        <begin position="1825"/>
        <end position="1845"/>
    </location>
</feature>
<dbReference type="Proteomes" id="UP000269154">
    <property type="component" value="Unassembled WGS sequence"/>
</dbReference>
<feature type="compositionally biased region" description="Acidic residues" evidence="3">
    <location>
        <begin position="2576"/>
        <end position="2602"/>
    </location>
</feature>
<evidence type="ECO:0000256" key="3">
    <source>
        <dbReference type="SAM" id="MobiDB-lite"/>
    </source>
</evidence>
<feature type="compositionally biased region" description="Acidic residues" evidence="3">
    <location>
        <begin position="2489"/>
        <end position="2512"/>
    </location>
</feature>
<dbReference type="PROSITE" id="PS00018">
    <property type="entry name" value="EF_HAND_1"/>
    <property type="match status" value="1"/>
</dbReference>
<comment type="caution">
    <text evidence="4">The sequence shown here is derived from an EMBL/GenBank/DDBJ whole genome shotgun (WGS) entry which is preliminary data.</text>
</comment>
<dbReference type="PROSITE" id="PS00330">
    <property type="entry name" value="HEMOLYSIN_CALCIUM"/>
    <property type="match status" value="14"/>
</dbReference>
<feature type="compositionally biased region" description="Acidic residues" evidence="3">
    <location>
        <begin position="2432"/>
        <end position="2444"/>
    </location>
</feature>
<feature type="compositionally biased region" description="Acidic residues" evidence="3">
    <location>
        <begin position="2117"/>
        <end position="2131"/>
    </location>
</feature>
<dbReference type="InterPro" id="IPR018511">
    <property type="entry name" value="Hemolysin-typ_Ca-bd_CS"/>
</dbReference>
<feature type="compositionally biased region" description="Acidic residues" evidence="3">
    <location>
        <begin position="2335"/>
        <end position="2345"/>
    </location>
</feature>
<accession>A0A3N6N7B9</accession>
<feature type="compositionally biased region" description="Acidic residues" evidence="3">
    <location>
        <begin position="2521"/>
        <end position="2530"/>
    </location>
</feature>
<organism evidence="4 5">
    <name type="scientific">Okeania hirsuta</name>
    <dbReference type="NCBI Taxonomy" id="1458930"/>
    <lineage>
        <taxon>Bacteria</taxon>
        <taxon>Bacillati</taxon>
        <taxon>Cyanobacteriota</taxon>
        <taxon>Cyanophyceae</taxon>
        <taxon>Oscillatoriophycideae</taxon>
        <taxon>Oscillatoriales</taxon>
        <taxon>Microcoleaceae</taxon>
        <taxon>Okeania</taxon>
    </lineage>
</organism>
<sequence>MNNIIIGTQLLDESEMSALNLGLLSLEESLKVIATDGSLLPIFEVAFGNQFEREKVEDLRRKWEGENLEWLPKIDIRSAAEINGANGAFAGANNTIYLAAEYISQNVGNGEAIANLLLEEVGHFVDYEINQVDTSGDEGDIFAQLVQGVELNEQELQALKTEDDTALVNIDGQQIQIEQNVKELLDTVSGAINDILDGLKDAKTVVEGVTSGLKEYLTVIQAAIDNQIFTKLPLLGDELQKSTDQAAKFLNDLNNDILAQLEQLEDLVNLSSDQVKQVLFDALKQLDVLKSGIDITAIPEKFEDEIIPKLKSEINSDKAVSDVLATAISEFLTSLNPEIFKGEIPTVDAVLEIAITEFSQELRSQFSGLLAEVLDEPLNIIREAFLDAIPSINKIEDIPESIPKNILNALLDPPSGAEITEVLQDAIEDGINQLGVAGENLLEDILSELETKLVDPLAGLLSNVLEQPKQLIEEGLEDLLGQDINIGNIANGFTFNIDFNQEKSLETSLASDIGLPGLGLITDGKAKVDLGIDFNLGFGYTSDDGLFLDTSPDKELDIGLNASLPGLKAEGEMGFLLVDITDKGSQLNADYSVDVTDPNSDGKLTLSEIGGTLFNINAEPNASADIKLNIVSKLGDSAALPKVGTDLNISWNFAENNAIPQVSFDDTNIFLGSFLSDFVKPIVEPIQVITEPIQAATNFLKEPIDILKPLNLGGDEHNLLGLANQFSNDPTIKNVTLALDAINFINVLSNIADKDAGEVGINIGDVSLGDFDITSGTSIAEATLSAPKKSLAELEQEFNATLAQLEEKNPGSSGQFQAQTEFFSNKDSIDKFLSFPILDNPTSAIGLLTGQNVDFFEFKVPEFDFSFGIDGSFPIVGPIAVSFGGEIGAKLNLGFGYDSEGIKQWADTGYESDEIEKIFDGFFFSDNRNGTEDLPELEVSGLLKAGVGLDVVIAKAEVNGGIEATISVDLEDLGESGDDLGISDGKIRGSEFKAIFDSHPGCLFDIGGQLDAFLGYYARVGWPPFGKKWEGDFARTTLAEFGIETCPDHEPILANEGPETFSGGTLELNMGPRAELRLFINTTDDGEIFILKGSGNPNNDTITVNAIGYSQDYTEVNNIQANGGKLDDKIDVENIAISVEFSGGEGDDVLSGGEADDVINGDSGDDRILGRAGNDNLSGGSGQDVVNAGEGNDNVSGGEGDDELSGQAGIDNIDGGAGDDFIDGGADNDELYGDSNDSQAGNDIILGDEGDDQVYGGAGNDNISGGTGEDELDGGTGDDEILGDAGNDLLKGEAGNDRISGGEDVDVVSYESSPDAVVVNIDETQGYQNSGPIDDLEGNFNIDAATAQDGFGTEDSFNFTATRATYDETINTVIEETIDVSGNLENIIGSGFDDILIGNEKDNDIDGNSGNDVVIGNAGNDNLDGGEGNDAVSYRRDPNAVEVNLATNTATDGFGNTDQIFNIENVVGSEFDDNITGDEEANIVTAGTGADNVKGGAGDDNLNGQTGNDLLTGEQGNDIIDGGNDIDTVNYDNSPNAVVVNIDETNTYSNDTSDANPIDLEPNFTIEAGTASDGFGTTDILTNLENIIGSESDDVLIGNEKDNEINALTGNDLVIGNAGNDNFDGGAGTDVVSYLRDPNAVEVNLATNTATDGFDATDQIFNIENVVGSEFNDNITGDDDANIVTAEAGDDDVKGGAGDDELYGQTDNDLLKGEQGNDFIDGGDENDTVTYDNSPNGVVVNIDEQQDYENPGGYQHTTIVTEKPIPTDTEPDFTIEKGTAQDGFGTTDILTNLENIIGSEFNDVLIGNEKDNRIEGLAGNDIMVGNAGDDQLDGGNDNDTASYRRDPDKVNVNLEQNQANDGFGGTDEILNTENVIGSDFDDTITGDEVDNIIHSGKGNDIVEARDGEDIIFGEEGTDDIKGEDGNDFLVGGKDPDKLDGGNDNDTASYFTSESRVHVSLFDGKGWAGDAKKDTLTNIENLEGSEYEDLLIGDAQNNILSGLGGDDLLKAKRGNDLIDGGEGEDRLYGQFGNDTLEGQAGNDLLKGGRDNDLIDGGEGNDNLKGGTGKDTLSGGAGNDNLKGGTGDDQLDGGAGNDNLEGETGNDNLKGGTGNDQLDGGDGDDNLQGEAGDDQLYGMGGQDNLDGGSDDDLLEGRSGNDQLEGGEGNDRIYGNQGNDNLSGGEGNDLLKGGFDKDTLDGGAGNDELFGQIDKDLLKGGEGNDNLWGGGNDDRLYGGEGDDYLNGEAGNDTLEGNEGKDRLYGEEGDDEIKGNTGRDYLDGGAGNDKLLGNEDNDRIYGREGDDILEGGTGQDILDGGADDDFMYGEEGGDRLDGGEGEDYLDGGEGDDRLKGEAGDDHLLGQSGRDYLDGGEGEDILEGGEEADLLLGKEGDDLLEGGEGDDELDGGADEDQLYGQEGNDTLKGGTGNDYLEGGEGDDELDGGEGNDQLYGQEGKDILSGEEGNDNLYGGDDDDQLEGGTGNDLLSGEEGNDTLDAGDGDDNLEGGEGDDELTAGKGEDQLYGDEGDDTLDAGVGHDYIEGGEGDDEITAGEGDDQAYGGAGSDSINGNGGNDLLDGGEGDDVIEGEEGDDYIIGGEGDDELSAGTGNDLLEGGEGNDSLHGNEGDNILDGGEGDDELHGGSGSDTFVLQQNAGSDSIYNFQVDDDFFELIDLTFEELEIAKETESSDNTVIRVLDSGEQLAFVEGVKADELTGFHFFPFSGSDEAELETNEEEVEAIAETDDVVAEGEDITSDAESPETENETVVAESEEITSDSESPETDESDNSVVEGEEITSDSESLETDESDNSVAEEEDITSDSESQETENETVVEEDDIASDSESQETENETVVEEDDIASESESPETDESDNSVAESEDVTSDSESPETDESDNSVAESEDVTSDSESQETENETVVEEDDIASESESPETDESDNSVTEEAIASNEPKEEKTDTLTGEEVSTETDDELLNGGSDSPSDNTDEFLLAGDELASIPEIEVQELTTSSDNNMIEDDITTGSRTIETAERDSQDPVLAAIDTNNMAPI</sequence>
<dbReference type="InterPro" id="IPR050557">
    <property type="entry name" value="RTX_toxin/Mannuronan_C5-epim"/>
</dbReference>
<feature type="region of interest" description="Disordered" evidence="3">
    <location>
        <begin position="2218"/>
        <end position="2376"/>
    </location>
</feature>
<reference evidence="4 5" key="1">
    <citation type="journal article" date="2018" name="ACS Chem. Biol.">
        <title>Ketoreductase domain dysfunction expands chemodiversity: malyngamide biosynthesis in the cyanobacterium Okeania hirsuta.</title>
        <authorList>
            <person name="Moss N.A."/>
            <person name="Leao T."/>
            <person name="Rankin M."/>
            <person name="McCullough T.M."/>
            <person name="Qu P."/>
            <person name="Korobeynikov A."/>
            <person name="Smith J.L."/>
            <person name="Gerwick L."/>
            <person name="Gerwick W.H."/>
        </authorList>
    </citation>
    <scope>NUCLEOTIDE SEQUENCE [LARGE SCALE GENOMIC DNA]</scope>
    <source>
        <strain evidence="4 5">PAB10Feb10-1</strain>
    </source>
</reference>
<feature type="region of interest" description="Disordered" evidence="3">
    <location>
        <begin position="2739"/>
        <end position="2982"/>
    </location>
</feature>
<evidence type="ECO:0000256" key="1">
    <source>
        <dbReference type="ARBA" id="ARBA00004613"/>
    </source>
</evidence>
<keyword evidence="2" id="KW-0964">Secreted</keyword>
<dbReference type="RefSeq" id="WP_124155946.1">
    <property type="nucleotide sequence ID" value="NZ_CAWOLW010000686.1"/>
</dbReference>
<evidence type="ECO:0000313" key="4">
    <source>
        <dbReference type="EMBL" id="RQH10605.1"/>
    </source>
</evidence>
<feature type="region of interest" description="Disordered" evidence="3">
    <location>
        <begin position="2391"/>
        <end position="2649"/>
    </location>
</feature>
<dbReference type="PANTHER" id="PTHR38340">
    <property type="entry name" value="S-LAYER PROTEIN"/>
    <property type="match status" value="1"/>
</dbReference>